<dbReference type="PROSITE" id="PS51257">
    <property type="entry name" value="PROKAR_LIPOPROTEIN"/>
    <property type="match status" value="1"/>
</dbReference>
<proteinExistence type="predicted"/>
<reference evidence="2" key="1">
    <citation type="submission" date="2020-10" db="EMBL/GenBank/DDBJ databases">
        <authorList>
            <person name="Gilroy R."/>
        </authorList>
    </citation>
    <scope>NUCLEOTIDE SEQUENCE</scope>
    <source>
        <strain evidence="2">17113</strain>
    </source>
</reference>
<protein>
    <recommendedName>
        <fullName evidence="4">Lipoprotein</fullName>
    </recommendedName>
</protein>
<keyword evidence="1" id="KW-0732">Signal</keyword>
<evidence type="ECO:0000313" key="3">
    <source>
        <dbReference type="Proteomes" id="UP000823634"/>
    </source>
</evidence>
<sequence>MKKTALATLLSFPLLFSCSSPSGPSSSPFGASLPFGEKLYGENFVGALACGDSYASNRFSRNYQFGDQYILFNGDGTGVELADYTYEEWTLYYDADAYVFEADHVISWSRGIGFFRDIAHIRVF</sequence>
<name>A0A9D9DGE0_9FIRM</name>
<evidence type="ECO:0000313" key="2">
    <source>
        <dbReference type="EMBL" id="MBO8426133.1"/>
    </source>
</evidence>
<evidence type="ECO:0008006" key="4">
    <source>
        <dbReference type="Google" id="ProtNLM"/>
    </source>
</evidence>
<organism evidence="2 3">
    <name type="scientific">Candidatus Alloenteromonas pullistercoris</name>
    <dbReference type="NCBI Taxonomy" id="2840785"/>
    <lineage>
        <taxon>Bacteria</taxon>
        <taxon>Bacillati</taxon>
        <taxon>Bacillota</taxon>
        <taxon>Bacillota incertae sedis</taxon>
        <taxon>Candidatus Alloenteromonas</taxon>
    </lineage>
</organism>
<evidence type="ECO:0000256" key="1">
    <source>
        <dbReference type="SAM" id="SignalP"/>
    </source>
</evidence>
<accession>A0A9D9DGE0</accession>
<feature type="signal peptide" evidence="1">
    <location>
        <begin position="1"/>
        <end position="22"/>
    </location>
</feature>
<dbReference type="Proteomes" id="UP000823634">
    <property type="component" value="Unassembled WGS sequence"/>
</dbReference>
<comment type="caution">
    <text evidence="2">The sequence shown here is derived from an EMBL/GenBank/DDBJ whole genome shotgun (WGS) entry which is preliminary data.</text>
</comment>
<feature type="chain" id="PRO_5039061635" description="Lipoprotein" evidence="1">
    <location>
        <begin position="23"/>
        <end position="124"/>
    </location>
</feature>
<reference evidence="2" key="2">
    <citation type="journal article" date="2021" name="PeerJ">
        <title>Extensive microbial diversity within the chicken gut microbiome revealed by metagenomics and culture.</title>
        <authorList>
            <person name="Gilroy R."/>
            <person name="Ravi A."/>
            <person name="Getino M."/>
            <person name="Pursley I."/>
            <person name="Horton D.L."/>
            <person name="Alikhan N.F."/>
            <person name="Baker D."/>
            <person name="Gharbi K."/>
            <person name="Hall N."/>
            <person name="Watson M."/>
            <person name="Adriaenssens E.M."/>
            <person name="Foster-Nyarko E."/>
            <person name="Jarju S."/>
            <person name="Secka A."/>
            <person name="Antonio M."/>
            <person name="Oren A."/>
            <person name="Chaudhuri R.R."/>
            <person name="La Ragione R."/>
            <person name="Hildebrand F."/>
            <person name="Pallen M.J."/>
        </authorList>
    </citation>
    <scope>NUCLEOTIDE SEQUENCE</scope>
    <source>
        <strain evidence="2">17113</strain>
    </source>
</reference>
<gene>
    <name evidence="2" type="ORF">IAC61_02285</name>
</gene>
<dbReference type="AlphaFoldDB" id="A0A9D9DGE0"/>
<dbReference type="EMBL" id="JADINA010000017">
    <property type="protein sequence ID" value="MBO8426133.1"/>
    <property type="molecule type" value="Genomic_DNA"/>
</dbReference>